<dbReference type="GO" id="GO:0003677">
    <property type="term" value="F:DNA binding"/>
    <property type="evidence" value="ECO:0007669"/>
    <property type="project" value="UniProtKB-KW"/>
</dbReference>
<evidence type="ECO:0000259" key="5">
    <source>
        <dbReference type="Pfam" id="PF04198"/>
    </source>
</evidence>
<dbReference type="OrthoDB" id="186585at2"/>
<proteinExistence type="inferred from homology"/>
<dbReference type="KEGG" id="cut:CUTER_06970"/>
<keyword evidence="4" id="KW-0804">Transcription</keyword>
<dbReference type="Gene3D" id="3.40.50.1360">
    <property type="match status" value="1"/>
</dbReference>
<reference evidence="6 7" key="1">
    <citation type="journal article" date="2015" name="Genome Announc.">
        <title>Virulence Factor Genes Detected in the Complete Genome Sequence of Corynebacterium uterequi DSM 45634, Isolated from the Uterus of a Maiden Mare.</title>
        <authorList>
            <person name="Ruckert C."/>
            <person name="Kriete M."/>
            <person name="Jaenicke S."/>
            <person name="Winkler A."/>
            <person name="Tauch A."/>
        </authorList>
    </citation>
    <scope>NUCLEOTIDE SEQUENCE [LARGE SCALE GENOMIC DNA]</scope>
    <source>
        <strain evidence="6 7">DSM 45634</strain>
    </source>
</reference>
<dbReference type="PANTHER" id="PTHR34294:SF1">
    <property type="entry name" value="TRANSCRIPTIONAL REGULATOR LSRR"/>
    <property type="match status" value="1"/>
</dbReference>
<dbReference type="AlphaFoldDB" id="A0A0G3HHH3"/>
<dbReference type="Proteomes" id="UP000035548">
    <property type="component" value="Chromosome"/>
</dbReference>
<evidence type="ECO:0000256" key="3">
    <source>
        <dbReference type="ARBA" id="ARBA00023125"/>
    </source>
</evidence>
<comment type="similarity">
    <text evidence="1">Belongs to the SorC transcriptional regulatory family.</text>
</comment>
<organism evidence="6 7">
    <name type="scientific">Corynebacterium uterequi</name>
    <dbReference type="NCBI Taxonomy" id="1072256"/>
    <lineage>
        <taxon>Bacteria</taxon>
        <taxon>Bacillati</taxon>
        <taxon>Actinomycetota</taxon>
        <taxon>Actinomycetes</taxon>
        <taxon>Mycobacteriales</taxon>
        <taxon>Corynebacteriaceae</taxon>
        <taxon>Corynebacterium</taxon>
    </lineage>
</organism>
<evidence type="ECO:0000256" key="1">
    <source>
        <dbReference type="ARBA" id="ARBA00010466"/>
    </source>
</evidence>
<dbReference type="Pfam" id="PF04198">
    <property type="entry name" value="Sugar-bind"/>
    <property type="match status" value="1"/>
</dbReference>
<dbReference type="STRING" id="1072256.CUTER_06970"/>
<sequence length="314" mass="34584">MESRDEQALRAAKLYYISGMSQAEVAAEIGMSRPTVAKLLGLARERGYVTIEIHDPREQRGELTNRLLERYRDVGLSEARIVDVPRSGAEVLLGELGRAGAQLLTEHVHNGDLVGVSWGRTMYAVARALERSPRSGVEIVQLKGGMSYTQSTTNDVETITLFCQAFDAYARTLPLPVIFDNPEVKRIVESDRHIAQILELGRQTDVAIFTVGHIDQQSLPLTLGYLSDEEMTQLRQRAVGDVCSRFFTESGQVALRSVDERTVGISLADLATRPTRILVAGGQEKATAIDVALRMGLATHLVVDRDTAGELVRR</sequence>
<dbReference type="InterPro" id="IPR036388">
    <property type="entry name" value="WH-like_DNA-bd_sf"/>
</dbReference>
<evidence type="ECO:0000313" key="7">
    <source>
        <dbReference type="Proteomes" id="UP000035548"/>
    </source>
</evidence>
<dbReference type="SUPFAM" id="SSF100950">
    <property type="entry name" value="NagB/RpiA/CoA transferase-like"/>
    <property type="match status" value="1"/>
</dbReference>
<feature type="domain" description="Sugar-binding" evidence="5">
    <location>
        <begin position="62"/>
        <end position="312"/>
    </location>
</feature>
<keyword evidence="3" id="KW-0238">DNA-binding</keyword>
<dbReference type="InterPro" id="IPR007324">
    <property type="entry name" value="Sugar-bd_dom_put"/>
</dbReference>
<dbReference type="Gene3D" id="1.10.10.10">
    <property type="entry name" value="Winged helix-like DNA-binding domain superfamily/Winged helix DNA-binding domain"/>
    <property type="match status" value="1"/>
</dbReference>
<reference evidence="7" key="2">
    <citation type="submission" date="2015-05" db="EMBL/GenBank/DDBJ databases">
        <title>Complete genome sequence of Corynebacterium uterequi DSM 45634, isolated from the uterus of a maiden mare.</title>
        <authorList>
            <person name="Ruckert C."/>
            <person name="Albersmeier A."/>
            <person name="Winkler A."/>
            <person name="Tauch A."/>
        </authorList>
    </citation>
    <scope>NUCLEOTIDE SEQUENCE [LARGE SCALE GENOMIC DNA]</scope>
    <source>
        <strain evidence="7">DSM 45634</strain>
    </source>
</reference>
<evidence type="ECO:0000256" key="2">
    <source>
        <dbReference type="ARBA" id="ARBA00023015"/>
    </source>
</evidence>
<keyword evidence="2" id="KW-0805">Transcription regulation</keyword>
<name>A0A0G3HHH3_9CORY</name>
<evidence type="ECO:0000313" key="6">
    <source>
        <dbReference type="EMBL" id="AKK11383.1"/>
    </source>
</evidence>
<dbReference type="PANTHER" id="PTHR34294">
    <property type="entry name" value="TRANSCRIPTIONAL REGULATOR-RELATED"/>
    <property type="match status" value="1"/>
</dbReference>
<keyword evidence="7" id="KW-1185">Reference proteome</keyword>
<dbReference type="InterPro" id="IPR037171">
    <property type="entry name" value="NagB/RpiA_transferase-like"/>
</dbReference>
<dbReference type="PATRIC" id="fig|1072256.5.peg.1378"/>
<accession>A0A0G3HHH3</accession>
<dbReference type="RefSeq" id="WP_047259810.1">
    <property type="nucleotide sequence ID" value="NZ_CP011546.1"/>
</dbReference>
<dbReference type="GO" id="GO:0030246">
    <property type="term" value="F:carbohydrate binding"/>
    <property type="evidence" value="ECO:0007669"/>
    <property type="project" value="InterPro"/>
</dbReference>
<protein>
    <submittedName>
        <fullName evidence="6">Transcriptional regulator with sigma factor-related N-terminal domain</fullName>
    </submittedName>
</protein>
<dbReference type="InterPro" id="IPR051054">
    <property type="entry name" value="SorC_transcr_regulators"/>
</dbReference>
<evidence type="ECO:0000256" key="4">
    <source>
        <dbReference type="ARBA" id="ARBA00023163"/>
    </source>
</evidence>
<gene>
    <name evidence="6" type="primary">deoR</name>
    <name evidence="6" type="ORF">CUTER_06970</name>
</gene>
<dbReference type="EMBL" id="CP011546">
    <property type="protein sequence ID" value="AKK11383.1"/>
    <property type="molecule type" value="Genomic_DNA"/>
</dbReference>